<sequence length="92" mass="10618">QSSFFPRRFYLRTTGKWQFPVVFNISPYPPSILASLLSTLHPFHHIFLSQNRPQKPPPAPMLRLKWWRTSDGCEIGTPKPSLILSNQSEKGL</sequence>
<name>A0A0V0HY92_SOLCH</name>
<feature type="non-terminal residue" evidence="1">
    <location>
        <position position="1"/>
    </location>
</feature>
<reference evidence="1" key="1">
    <citation type="submission" date="2015-12" db="EMBL/GenBank/DDBJ databases">
        <title>Gene expression during late stages of embryo sac development: a critical building block for successful pollen-pistil interactions.</title>
        <authorList>
            <person name="Liu Y."/>
            <person name="Joly V."/>
            <person name="Sabar M."/>
            <person name="Matton D.P."/>
        </authorList>
    </citation>
    <scope>NUCLEOTIDE SEQUENCE</scope>
</reference>
<protein>
    <submittedName>
        <fullName evidence="1">Putative ovule protein</fullName>
    </submittedName>
</protein>
<accession>A0A0V0HY92</accession>
<dbReference type="EMBL" id="GEDG01007400">
    <property type="protein sequence ID" value="JAP31097.1"/>
    <property type="molecule type" value="Transcribed_RNA"/>
</dbReference>
<proteinExistence type="predicted"/>
<dbReference type="EMBL" id="GEDG01013976">
    <property type="protein sequence ID" value="JAP24816.1"/>
    <property type="molecule type" value="Transcribed_RNA"/>
</dbReference>
<dbReference type="AlphaFoldDB" id="A0A0V0HY92"/>
<organism evidence="1">
    <name type="scientific">Solanum chacoense</name>
    <name type="common">Chaco potato</name>
    <dbReference type="NCBI Taxonomy" id="4108"/>
    <lineage>
        <taxon>Eukaryota</taxon>
        <taxon>Viridiplantae</taxon>
        <taxon>Streptophyta</taxon>
        <taxon>Embryophyta</taxon>
        <taxon>Tracheophyta</taxon>
        <taxon>Spermatophyta</taxon>
        <taxon>Magnoliopsida</taxon>
        <taxon>eudicotyledons</taxon>
        <taxon>Gunneridae</taxon>
        <taxon>Pentapetalae</taxon>
        <taxon>asterids</taxon>
        <taxon>lamiids</taxon>
        <taxon>Solanales</taxon>
        <taxon>Solanaceae</taxon>
        <taxon>Solanoideae</taxon>
        <taxon>Solaneae</taxon>
        <taxon>Solanum</taxon>
    </lineage>
</organism>
<evidence type="ECO:0000313" key="1">
    <source>
        <dbReference type="EMBL" id="JAP24816.1"/>
    </source>
</evidence>